<keyword evidence="2" id="KW-1185">Reference proteome</keyword>
<sequence>MTVSEETVDSFTVNGVRAKWYRIVDPVEGWVFGAFLKPGNGPD</sequence>
<evidence type="ECO:0000313" key="1">
    <source>
        <dbReference type="EMBL" id="QQO09349.1"/>
    </source>
</evidence>
<proteinExistence type="predicted"/>
<dbReference type="Proteomes" id="UP000595917">
    <property type="component" value="Chromosome"/>
</dbReference>
<organism evidence="1 2">
    <name type="scientific">Breznakiella homolactica</name>
    <dbReference type="NCBI Taxonomy" id="2798577"/>
    <lineage>
        <taxon>Bacteria</taxon>
        <taxon>Pseudomonadati</taxon>
        <taxon>Spirochaetota</taxon>
        <taxon>Spirochaetia</taxon>
        <taxon>Spirochaetales</taxon>
        <taxon>Breznakiellaceae</taxon>
        <taxon>Breznakiella</taxon>
    </lineage>
</organism>
<dbReference type="AlphaFoldDB" id="A0A7T8B977"/>
<dbReference type="EMBL" id="CP067089">
    <property type="protein sequence ID" value="QQO09349.1"/>
    <property type="molecule type" value="Genomic_DNA"/>
</dbReference>
<name>A0A7T8B977_9SPIR</name>
<evidence type="ECO:0008006" key="3">
    <source>
        <dbReference type="Google" id="ProtNLM"/>
    </source>
</evidence>
<gene>
    <name evidence="1" type="ORF">JFL75_20885</name>
</gene>
<accession>A0A7T8B977</accession>
<evidence type="ECO:0000313" key="2">
    <source>
        <dbReference type="Proteomes" id="UP000595917"/>
    </source>
</evidence>
<reference evidence="1" key="1">
    <citation type="submission" date="2021-01" db="EMBL/GenBank/DDBJ databases">
        <title>Description of Breznakiella homolactica.</title>
        <authorList>
            <person name="Song Y."/>
            <person name="Brune A."/>
        </authorList>
    </citation>
    <scope>NUCLEOTIDE SEQUENCE</scope>
    <source>
        <strain evidence="1">RmG30</strain>
    </source>
</reference>
<protein>
    <recommendedName>
        <fullName evidence="3">SH3 domain-containing protein</fullName>
    </recommendedName>
</protein>